<feature type="region of interest" description="Disordered" evidence="1">
    <location>
        <begin position="1"/>
        <end position="41"/>
    </location>
</feature>
<dbReference type="PANTHER" id="PTHR23028:SF53">
    <property type="entry name" value="ACYL_TRANSF_3 DOMAIN-CONTAINING PROTEIN"/>
    <property type="match status" value="1"/>
</dbReference>
<dbReference type="InterPro" id="IPR050879">
    <property type="entry name" value="Acyltransferase_3"/>
</dbReference>
<name>A0A517P7Z2_9PLAN</name>
<evidence type="ECO:0000313" key="4">
    <source>
        <dbReference type="EMBL" id="QDT15496.1"/>
    </source>
</evidence>
<dbReference type="PANTHER" id="PTHR23028">
    <property type="entry name" value="ACETYLTRANSFERASE"/>
    <property type="match status" value="1"/>
</dbReference>
<feature type="domain" description="Acyltransferase 3" evidence="3">
    <location>
        <begin position="47"/>
        <end position="381"/>
    </location>
</feature>
<keyword evidence="5" id="KW-1185">Reference proteome</keyword>
<proteinExistence type="predicted"/>
<keyword evidence="2" id="KW-0812">Transmembrane</keyword>
<feature type="compositionally biased region" description="Low complexity" evidence="1">
    <location>
        <begin position="30"/>
        <end position="39"/>
    </location>
</feature>
<feature type="transmembrane region" description="Helical" evidence="2">
    <location>
        <begin position="215"/>
        <end position="236"/>
    </location>
</feature>
<dbReference type="OrthoDB" id="505919at2"/>
<organism evidence="4 5">
    <name type="scientific">Alienimonas californiensis</name>
    <dbReference type="NCBI Taxonomy" id="2527989"/>
    <lineage>
        <taxon>Bacteria</taxon>
        <taxon>Pseudomonadati</taxon>
        <taxon>Planctomycetota</taxon>
        <taxon>Planctomycetia</taxon>
        <taxon>Planctomycetales</taxon>
        <taxon>Planctomycetaceae</taxon>
        <taxon>Alienimonas</taxon>
    </lineage>
</organism>
<dbReference type="GO" id="GO:0016020">
    <property type="term" value="C:membrane"/>
    <property type="evidence" value="ECO:0007669"/>
    <property type="project" value="TreeGrafter"/>
</dbReference>
<feature type="transmembrane region" description="Helical" evidence="2">
    <location>
        <begin position="125"/>
        <end position="145"/>
    </location>
</feature>
<dbReference type="Proteomes" id="UP000318741">
    <property type="component" value="Chromosome"/>
</dbReference>
<dbReference type="AlphaFoldDB" id="A0A517P7Z2"/>
<dbReference type="RefSeq" id="WP_145358362.1">
    <property type="nucleotide sequence ID" value="NZ_CP036265.1"/>
</dbReference>
<keyword evidence="4" id="KW-0012">Acyltransferase</keyword>
<gene>
    <name evidence="4" type="ORF">CA12_15810</name>
</gene>
<dbReference type="InterPro" id="IPR002656">
    <property type="entry name" value="Acyl_transf_3_dom"/>
</dbReference>
<feature type="transmembrane region" description="Helical" evidence="2">
    <location>
        <begin position="242"/>
        <end position="261"/>
    </location>
</feature>
<feature type="transmembrane region" description="Helical" evidence="2">
    <location>
        <begin position="273"/>
        <end position="289"/>
    </location>
</feature>
<feature type="transmembrane region" description="Helical" evidence="2">
    <location>
        <begin position="326"/>
        <end position="343"/>
    </location>
</feature>
<dbReference type="KEGG" id="acaf:CA12_15810"/>
<feature type="transmembrane region" description="Helical" evidence="2">
    <location>
        <begin position="295"/>
        <end position="314"/>
    </location>
</feature>
<feature type="transmembrane region" description="Helical" evidence="2">
    <location>
        <begin position="363"/>
        <end position="386"/>
    </location>
</feature>
<feature type="transmembrane region" description="Helical" evidence="2">
    <location>
        <begin position="86"/>
        <end position="105"/>
    </location>
</feature>
<feature type="transmembrane region" description="Helical" evidence="2">
    <location>
        <begin position="191"/>
        <end position="208"/>
    </location>
</feature>
<keyword evidence="2" id="KW-1133">Transmembrane helix</keyword>
<reference evidence="4 5" key="1">
    <citation type="submission" date="2019-02" db="EMBL/GenBank/DDBJ databases">
        <title>Deep-cultivation of Planctomycetes and their phenomic and genomic characterization uncovers novel biology.</title>
        <authorList>
            <person name="Wiegand S."/>
            <person name="Jogler M."/>
            <person name="Boedeker C."/>
            <person name="Pinto D."/>
            <person name="Vollmers J."/>
            <person name="Rivas-Marin E."/>
            <person name="Kohn T."/>
            <person name="Peeters S.H."/>
            <person name="Heuer A."/>
            <person name="Rast P."/>
            <person name="Oberbeckmann S."/>
            <person name="Bunk B."/>
            <person name="Jeske O."/>
            <person name="Meyerdierks A."/>
            <person name="Storesund J.E."/>
            <person name="Kallscheuer N."/>
            <person name="Luecker S."/>
            <person name="Lage O.M."/>
            <person name="Pohl T."/>
            <person name="Merkel B.J."/>
            <person name="Hornburger P."/>
            <person name="Mueller R.-W."/>
            <person name="Bruemmer F."/>
            <person name="Labrenz M."/>
            <person name="Spormann A.M."/>
            <person name="Op den Camp H."/>
            <person name="Overmann J."/>
            <person name="Amann R."/>
            <person name="Jetten M.S.M."/>
            <person name="Mascher T."/>
            <person name="Medema M.H."/>
            <person name="Devos D.P."/>
            <person name="Kaster A.-K."/>
            <person name="Ovreas L."/>
            <person name="Rohde M."/>
            <person name="Galperin M.Y."/>
            <person name="Jogler C."/>
        </authorList>
    </citation>
    <scope>NUCLEOTIDE SEQUENCE [LARGE SCALE GENOMIC DNA]</scope>
    <source>
        <strain evidence="4 5">CA12</strain>
    </source>
</reference>
<dbReference type="Pfam" id="PF01757">
    <property type="entry name" value="Acyl_transf_3"/>
    <property type="match status" value="1"/>
</dbReference>
<accession>A0A517P7Z2</accession>
<keyword evidence="2" id="KW-0472">Membrane</keyword>
<dbReference type="GO" id="GO:0016747">
    <property type="term" value="F:acyltransferase activity, transferring groups other than amino-acyl groups"/>
    <property type="evidence" value="ECO:0007669"/>
    <property type="project" value="InterPro"/>
</dbReference>
<protein>
    <submittedName>
        <fullName evidence="4">Acyltransferase family protein</fullName>
    </submittedName>
</protein>
<evidence type="ECO:0000256" key="2">
    <source>
        <dbReference type="SAM" id="Phobius"/>
    </source>
</evidence>
<feature type="compositionally biased region" description="Pro residues" evidence="1">
    <location>
        <begin position="15"/>
        <end position="29"/>
    </location>
</feature>
<dbReference type="GO" id="GO:0009103">
    <property type="term" value="P:lipopolysaccharide biosynthetic process"/>
    <property type="evidence" value="ECO:0007669"/>
    <property type="project" value="TreeGrafter"/>
</dbReference>
<keyword evidence="4" id="KW-0808">Transferase</keyword>
<evidence type="ECO:0000256" key="1">
    <source>
        <dbReference type="SAM" id="MobiDB-lite"/>
    </source>
</evidence>
<evidence type="ECO:0000313" key="5">
    <source>
        <dbReference type="Proteomes" id="UP000318741"/>
    </source>
</evidence>
<sequence length="404" mass="42810">MTAADLAGLGTPLRPGDPPPPAPGRPWPLPADAEPAAAPRRPPAVDSLTAVRGLAAVWVVLFHFKADLHALLPLDWAAPLIARGHLAVPLFFVLSGYVLALNYAAAFGRGLTASGTKEFLLRRLIRIYPLHLATLLGTAVMAAVGTRLGGTPDPEKYGLVDFLLNLALVHAWVPFYEQAWNYPSWSISAEWFAYLLFPPLAAGLWRVSAGSRGRAAVGLVAGLALAATLAIALFWGAFGLPYAMPASVVGPFTVGAAAWVFQARATNPWRPPGWTLWAAVLLLVVGASLPGYRRAAAATLIASVGVVVLLGAAGDRSPRAFRWGPLAALGEASYALYLTHAMAQKVLYTLLPAGRFDESALAVRLGVIAAYVAVIAAAAWLAQATIERRVVPWLRRRATVRRPG</sequence>
<evidence type="ECO:0000259" key="3">
    <source>
        <dbReference type="Pfam" id="PF01757"/>
    </source>
</evidence>
<dbReference type="EMBL" id="CP036265">
    <property type="protein sequence ID" value="QDT15496.1"/>
    <property type="molecule type" value="Genomic_DNA"/>
</dbReference>